<dbReference type="PROSITE" id="PS50995">
    <property type="entry name" value="HTH_MARR_2"/>
    <property type="match status" value="1"/>
</dbReference>
<keyword evidence="2" id="KW-0238">DNA-binding</keyword>
<reference evidence="6" key="1">
    <citation type="journal article" date="2019" name="Int. J. Syst. Evol. Microbiol.">
        <title>The Global Catalogue of Microorganisms (GCM) 10K type strain sequencing project: providing services to taxonomists for standard genome sequencing and annotation.</title>
        <authorList>
            <consortium name="The Broad Institute Genomics Platform"/>
            <consortium name="The Broad Institute Genome Sequencing Center for Infectious Disease"/>
            <person name="Wu L."/>
            <person name="Ma J."/>
        </authorList>
    </citation>
    <scope>NUCLEOTIDE SEQUENCE [LARGE SCALE GENOMIC DNA]</scope>
    <source>
        <strain evidence="6">CGMCC 4.7466</strain>
    </source>
</reference>
<organism evidence="5 6">
    <name type="scientific">Negadavirga shengliensis</name>
    <dbReference type="NCBI Taxonomy" id="1389218"/>
    <lineage>
        <taxon>Bacteria</taxon>
        <taxon>Pseudomonadati</taxon>
        <taxon>Bacteroidota</taxon>
        <taxon>Cytophagia</taxon>
        <taxon>Cytophagales</taxon>
        <taxon>Cyclobacteriaceae</taxon>
        <taxon>Negadavirga</taxon>
    </lineage>
</organism>
<dbReference type="PRINTS" id="PR00598">
    <property type="entry name" value="HTHMARR"/>
</dbReference>
<evidence type="ECO:0000256" key="2">
    <source>
        <dbReference type="ARBA" id="ARBA00023125"/>
    </source>
</evidence>
<feature type="domain" description="HTH marR-type" evidence="4">
    <location>
        <begin position="1"/>
        <end position="131"/>
    </location>
</feature>
<protein>
    <submittedName>
        <fullName evidence="5">MarR family winged helix-turn-helix transcriptional regulator</fullName>
    </submittedName>
</protein>
<dbReference type="Gene3D" id="1.10.10.10">
    <property type="entry name" value="Winged helix-like DNA-binding domain superfamily/Winged helix DNA-binding domain"/>
    <property type="match status" value="1"/>
</dbReference>
<dbReference type="PANTHER" id="PTHR42756">
    <property type="entry name" value="TRANSCRIPTIONAL REGULATOR, MARR"/>
    <property type="match status" value="1"/>
</dbReference>
<gene>
    <name evidence="5" type="ORF">ACFPFU_24400</name>
</gene>
<dbReference type="InterPro" id="IPR036390">
    <property type="entry name" value="WH_DNA-bd_sf"/>
</dbReference>
<dbReference type="SUPFAM" id="SSF46785">
    <property type="entry name" value="Winged helix' DNA-binding domain"/>
    <property type="match status" value="1"/>
</dbReference>
<keyword evidence="3" id="KW-0804">Transcription</keyword>
<evidence type="ECO:0000256" key="3">
    <source>
        <dbReference type="ARBA" id="ARBA00023163"/>
    </source>
</evidence>
<sequence length="131" mass="15046">MLSKLLVHVTKKHKDKMTTCLRKMDIYVGQDIFLLTLQAHGSLTQKELKDKLMVEFATINKIVNRSEKRGLVTKTKDPGDLRSSIVKLTKSGEEVTVKIKECWKKLEDDFFAALNDKEKAQLQKLLSKLDK</sequence>
<proteinExistence type="predicted"/>
<name>A0ABV9T8S0_9BACT</name>
<dbReference type="EMBL" id="JBHSJJ010000023">
    <property type="protein sequence ID" value="MFC4874868.1"/>
    <property type="molecule type" value="Genomic_DNA"/>
</dbReference>
<evidence type="ECO:0000256" key="1">
    <source>
        <dbReference type="ARBA" id="ARBA00023015"/>
    </source>
</evidence>
<dbReference type="PANTHER" id="PTHR42756:SF1">
    <property type="entry name" value="TRANSCRIPTIONAL REPRESSOR OF EMRAB OPERON"/>
    <property type="match status" value="1"/>
</dbReference>
<keyword evidence="1" id="KW-0805">Transcription regulation</keyword>
<dbReference type="Proteomes" id="UP001595818">
    <property type="component" value="Unassembled WGS sequence"/>
</dbReference>
<dbReference type="InterPro" id="IPR036388">
    <property type="entry name" value="WH-like_DNA-bd_sf"/>
</dbReference>
<evidence type="ECO:0000313" key="6">
    <source>
        <dbReference type="Proteomes" id="UP001595818"/>
    </source>
</evidence>
<evidence type="ECO:0000313" key="5">
    <source>
        <dbReference type="EMBL" id="MFC4874868.1"/>
    </source>
</evidence>
<comment type="caution">
    <text evidence="5">The sequence shown here is derived from an EMBL/GenBank/DDBJ whole genome shotgun (WGS) entry which is preliminary data.</text>
</comment>
<evidence type="ECO:0000259" key="4">
    <source>
        <dbReference type="PROSITE" id="PS50995"/>
    </source>
</evidence>
<keyword evidence="6" id="KW-1185">Reference proteome</keyword>
<dbReference type="SMART" id="SM00347">
    <property type="entry name" value="HTH_MARR"/>
    <property type="match status" value="1"/>
</dbReference>
<accession>A0ABV9T8S0</accession>
<dbReference type="Pfam" id="PF01047">
    <property type="entry name" value="MarR"/>
    <property type="match status" value="1"/>
</dbReference>
<dbReference type="InterPro" id="IPR000835">
    <property type="entry name" value="HTH_MarR-typ"/>
</dbReference>